<dbReference type="KEGG" id="mtim:DIR46_21070"/>
<accession>A0A2S2DR20</accession>
<keyword evidence="2" id="KW-1185">Reference proteome</keyword>
<dbReference type="OrthoDB" id="8538592at2"/>
<evidence type="ECO:0000313" key="1">
    <source>
        <dbReference type="EMBL" id="AWL07824.1"/>
    </source>
</evidence>
<gene>
    <name evidence="1" type="ORF">DIR46_21070</name>
</gene>
<reference evidence="1 2" key="1">
    <citation type="submission" date="2018-05" db="EMBL/GenBank/DDBJ databases">
        <title>Complete genome sequence of Massilia oculi sp. nov. CCUG 43427T (=DSM 26321T), the type strain of M. oculi, and comparison with genome sequences of other Massilia strains.</title>
        <authorList>
            <person name="Zhu B."/>
        </authorList>
    </citation>
    <scope>NUCLEOTIDE SEQUENCE [LARGE SCALE GENOMIC DNA]</scope>
    <source>
        <strain evidence="1 2">CCUG 43427</strain>
    </source>
</reference>
<dbReference type="PANTHER" id="PTHR37827:SF1">
    <property type="entry name" value="HNH DOMAIN-CONTAINING PROTEIN"/>
    <property type="match status" value="1"/>
</dbReference>
<protein>
    <recommendedName>
        <fullName evidence="3">HNH endonuclease</fullName>
    </recommendedName>
</protein>
<sequence>MPDICCPLCGRILGTSNIDRHHLIPKTFKGKEQFPIHKICHRKIHSALTERELLQTYHTWDALRGHEEIAAFIDWVAKKPPEFHTRTYTSNKKKSR</sequence>
<name>A0A2S2DR20_9BURK</name>
<dbReference type="EMBL" id="CP029343">
    <property type="protein sequence ID" value="AWL07824.1"/>
    <property type="molecule type" value="Genomic_DNA"/>
</dbReference>
<evidence type="ECO:0008006" key="3">
    <source>
        <dbReference type="Google" id="ProtNLM"/>
    </source>
</evidence>
<dbReference type="RefSeq" id="WP_109348102.1">
    <property type="nucleotide sequence ID" value="NZ_CP029343.1"/>
</dbReference>
<dbReference type="PANTHER" id="PTHR37827">
    <property type="entry name" value="TUDOR DOMAIN-CONTAINING PROTEIN"/>
    <property type="match status" value="1"/>
</dbReference>
<proteinExistence type="predicted"/>
<dbReference type="AlphaFoldDB" id="A0A2S2DR20"/>
<organism evidence="1 2">
    <name type="scientific">Massilia oculi</name>
    <dbReference type="NCBI Taxonomy" id="945844"/>
    <lineage>
        <taxon>Bacteria</taxon>
        <taxon>Pseudomonadati</taxon>
        <taxon>Pseudomonadota</taxon>
        <taxon>Betaproteobacteria</taxon>
        <taxon>Burkholderiales</taxon>
        <taxon>Oxalobacteraceae</taxon>
        <taxon>Telluria group</taxon>
        <taxon>Massilia</taxon>
    </lineage>
</organism>
<dbReference type="Proteomes" id="UP000245820">
    <property type="component" value="Chromosome"/>
</dbReference>
<evidence type="ECO:0000313" key="2">
    <source>
        <dbReference type="Proteomes" id="UP000245820"/>
    </source>
</evidence>